<sequence length="143" mass="16289">MKKITDERLILRNLKNVRITYIVQTIGILCILGYDLFQGGLDGMRENPLWMVFILTSVVSAYLSISVSVEHEKEIKNPKKSLIVSMVVLTIIVVTVAYLTSITPTFSWINGLLVGAIVFICGCIPMYYVYRLRIKQEQDLEDE</sequence>
<dbReference type="RefSeq" id="WP_322471453.1">
    <property type="nucleotide sequence ID" value="NZ_JAXOTW010000030.1"/>
</dbReference>
<gene>
    <name evidence="2" type="ORF">U2F49_29660</name>
</gene>
<keyword evidence="1" id="KW-0472">Membrane</keyword>
<evidence type="ECO:0008006" key="4">
    <source>
        <dbReference type="Google" id="ProtNLM"/>
    </source>
</evidence>
<accession>A0AAW9JF39</accession>
<keyword evidence="1" id="KW-0812">Transmembrane</keyword>
<comment type="caution">
    <text evidence="2">The sequence shown here is derived from an EMBL/GenBank/DDBJ whole genome shotgun (WGS) entry which is preliminary data.</text>
</comment>
<evidence type="ECO:0000313" key="2">
    <source>
        <dbReference type="EMBL" id="MDZ5480312.1"/>
    </source>
</evidence>
<dbReference type="AlphaFoldDB" id="A0AAW9JF39"/>
<feature type="transmembrane region" description="Helical" evidence="1">
    <location>
        <begin position="21"/>
        <end position="37"/>
    </location>
</feature>
<feature type="transmembrane region" description="Helical" evidence="1">
    <location>
        <begin position="49"/>
        <end position="69"/>
    </location>
</feature>
<reference evidence="2" key="1">
    <citation type="submission" date="2023-12" db="EMBL/GenBank/DDBJ databases">
        <title>Genome sequence of Bacillus thuringiensis strain SS10.</title>
        <authorList>
            <person name="Rouis S."/>
        </authorList>
    </citation>
    <scope>NUCLEOTIDE SEQUENCE</scope>
    <source>
        <strain evidence="2">SS10</strain>
    </source>
</reference>
<evidence type="ECO:0000313" key="3">
    <source>
        <dbReference type="Proteomes" id="UP001292252"/>
    </source>
</evidence>
<keyword evidence="1" id="KW-1133">Transmembrane helix</keyword>
<feature type="transmembrane region" description="Helical" evidence="1">
    <location>
        <begin position="108"/>
        <end position="130"/>
    </location>
</feature>
<evidence type="ECO:0000256" key="1">
    <source>
        <dbReference type="SAM" id="Phobius"/>
    </source>
</evidence>
<feature type="transmembrane region" description="Helical" evidence="1">
    <location>
        <begin position="81"/>
        <end position="102"/>
    </location>
</feature>
<dbReference type="Proteomes" id="UP001292252">
    <property type="component" value="Unassembled WGS sequence"/>
</dbReference>
<dbReference type="EMBL" id="JAXOTW010000030">
    <property type="protein sequence ID" value="MDZ5480312.1"/>
    <property type="molecule type" value="Genomic_DNA"/>
</dbReference>
<protein>
    <recommendedName>
        <fullName evidence="4">Branched-chain amino acid ABC transporter substrate-binding protein</fullName>
    </recommendedName>
</protein>
<organism evidence="2 3">
    <name type="scientific">Bacillus thuringiensis</name>
    <dbReference type="NCBI Taxonomy" id="1428"/>
    <lineage>
        <taxon>Bacteria</taxon>
        <taxon>Bacillati</taxon>
        <taxon>Bacillota</taxon>
        <taxon>Bacilli</taxon>
        <taxon>Bacillales</taxon>
        <taxon>Bacillaceae</taxon>
        <taxon>Bacillus</taxon>
        <taxon>Bacillus cereus group</taxon>
    </lineage>
</organism>
<name>A0AAW9JF39_BACTU</name>
<proteinExistence type="predicted"/>